<name>A0A8S4PG56_OWEFU</name>
<sequence>MAERALIREAMIRRSLRASHIRTRERNIGEKLTLDSKVRQLEKTLQRRRRKVDKEIDQVKTMLDKYHDNSSGSSDESDNDESNTAIRTPYHSLPCTPSSALRAGRDNSKMSSASAKSHVTFGRTSVQTINSEMLQYPETAELKSRQRKNRTCRFDSKTGECAHFPCTIPKHYNTLGYQIIPHQMLPLLTNSNSKSADLIRTDIIKTTAKARKALKKVVEDCELESVRRPLRCKIDQTDLKTEGLTKAMDHLRYQSIIQRPLGREAKYGEPFPRKQVLKAARAVRSDF</sequence>
<evidence type="ECO:0000256" key="1">
    <source>
        <dbReference type="SAM" id="MobiDB-lite"/>
    </source>
</evidence>
<proteinExistence type="predicted"/>
<keyword evidence="3" id="KW-1185">Reference proteome</keyword>
<feature type="region of interest" description="Disordered" evidence="1">
    <location>
        <begin position="45"/>
        <end position="119"/>
    </location>
</feature>
<gene>
    <name evidence="2" type="ORF">OFUS_LOCUS17568</name>
</gene>
<dbReference type="EMBL" id="CAIIXF020000008">
    <property type="protein sequence ID" value="CAH1792624.1"/>
    <property type="molecule type" value="Genomic_DNA"/>
</dbReference>
<feature type="compositionally biased region" description="Polar residues" evidence="1">
    <location>
        <begin position="109"/>
        <end position="119"/>
    </location>
</feature>
<accession>A0A8S4PG56</accession>
<dbReference type="AlphaFoldDB" id="A0A8S4PG56"/>
<evidence type="ECO:0000313" key="3">
    <source>
        <dbReference type="Proteomes" id="UP000749559"/>
    </source>
</evidence>
<protein>
    <submittedName>
        <fullName evidence="2">Uncharacterized protein</fullName>
    </submittedName>
</protein>
<dbReference type="Proteomes" id="UP000749559">
    <property type="component" value="Unassembled WGS sequence"/>
</dbReference>
<evidence type="ECO:0000313" key="2">
    <source>
        <dbReference type="EMBL" id="CAH1792624.1"/>
    </source>
</evidence>
<comment type="caution">
    <text evidence="2">The sequence shown here is derived from an EMBL/GenBank/DDBJ whole genome shotgun (WGS) entry which is preliminary data.</text>
</comment>
<organism evidence="2 3">
    <name type="scientific">Owenia fusiformis</name>
    <name type="common">Polychaete worm</name>
    <dbReference type="NCBI Taxonomy" id="6347"/>
    <lineage>
        <taxon>Eukaryota</taxon>
        <taxon>Metazoa</taxon>
        <taxon>Spiralia</taxon>
        <taxon>Lophotrochozoa</taxon>
        <taxon>Annelida</taxon>
        <taxon>Polychaeta</taxon>
        <taxon>Sedentaria</taxon>
        <taxon>Canalipalpata</taxon>
        <taxon>Sabellida</taxon>
        <taxon>Oweniida</taxon>
        <taxon>Oweniidae</taxon>
        <taxon>Owenia</taxon>
    </lineage>
</organism>
<dbReference type="OrthoDB" id="6156521at2759"/>
<feature type="compositionally biased region" description="Basic and acidic residues" evidence="1">
    <location>
        <begin position="52"/>
        <end position="68"/>
    </location>
</feature>
<reference evidence="2" key="1">
    <citation type="submission" date="2022-03" db="EMBL/GenBank/DDBJ databases">
        <authorList>
            <person name="Martin C."/>
        </authorList>
    </citation>
    <scope>NUCLEOTIDE SEQUENCE</scope>
</reference>